<evidence type="ECO:0000313" key="3">
    <source>
        <dbReference type="Proteomes" id="UP000237846"/>
    </source>
</evidence>
<accession>A0A2T0Q1Y4</accession>
<organism evidence="2 3">
    <name type="scientific">Allonocardiopsis opalescens</name>
    <dbReference type="NCBI Taxonomy" id="1144618"/>
    <lineage>
        <taxon>Bacteria</taxon>
        <taxon>Bacillati</taxon>
        <taxon>Actinomycetota</taxon>
        <taxon>Actinomycetes</taxon>
        <taxon>Streptosporangiales</taxon>
        <taxon>Allonocardiopsis</taxon>
    </lineage>
</organism>
<dbReference type="InterPro" id="IPR024072">
    <property type="entry name" value="DHFR-like_dom_sf"/>
</dbReference>
<dbReference type="Pfam" id="PF01872">
    <property type="entry name" value="RibD_C"/>
    <property type="match status" value="1"/>
</dbReference>
<dbReference type="Gene3D" id="3.40.430.10">
    <property type="entry name" value="Dihydrofolate Reductase, subunit A"/>
    <property type="match status" value="1"/>
</dbReference>
<dbReference type="AlphaFoldDB" id="A0A2T0Q1Y4"/>
<dbReference type="GO" id="GO:0008703">
    <property type="term" value="F:5-amino-6-(5-phosphoribosylamino)uracil reductase activity"/>
    <property type="evidence" value="ECO:0007669"/>
    <property type="project" value="InterPro"/>
</dbReference>
<name>A0A2T0Q1Y4_9ACTN</name>
<dbReference type="PANTHER" id="PTHR38011">
    <property type="entry name" value="DIHYDROFOLATE REDUCTASE FAMILY PROTEIN (AFU_ORTHOLOGUE AFUA_8G06820)"/>
    <property type="match status" value="1"/>
</dbReference>
<dbReference type="OrthoDB" id="7949219at2"/>
<dbReference type="InterPro" id="IPR050765">
    <property type="entry name" value="Riboflavin_Biosynth_HTPR"/>
</dbReference>
<dbReference type="RefSeq" id="WP_106247473.1">
    <property type="nucleotide sequence ID" value="NZ_PVZC01000005.1"/>
</dbReference>
<feature type="domain" description="Bacterial bifunctional deaminase-reductase C-terminal" evidence="1">
    <location>
        <begin position="2"/>
        <end position="180"/>
    </location>
</feature>
<dbReference type="SUPFAM" id="SSF53597">
    <property type="entry name" value="Dihydrofolate reductase-like"/>
    <property type="match status" value="1"/>
</dbReference>
<dbReference type="GO" id="GO:0009231">
    <property type="term" value="P:riboflavin biosynthetic process"/>
    <property type="evidence" value="ECO:0007669"/>
    <property type="project" value="InterPro"/>
</dbReference>
<sequence length="193" mass="21755">MRKLVYAMSTTLDGYVKGRGDDISWSGPDDELMDFHNQQTERYDTSLYGRGLYENMASYWPHVPDDPAADPRELEFARAWLKLRKVVFSTTLESVEWNSTLVRGDIVAEVARLKAMPGRDMDLGGATLAASFIRLGLVDEFQTWVHPVVLGGGTPFLPPLDSSFKMRLIESRTFRSGVVYLRYEPVRAEPSGS</sequence>
<comment type="caution">
    <text evidence="2">The sequence shown here is derived from an EMBL/GenBank/DDBJ whole genome shotgun (WGS) entry which is preliminary data.</text>
</comment>
<gene>
    <name evidence="2" type="ORF">CLV72_105157</name>
</gene>
<proteinExistence type="predicted"/>
<dbReference type="InterPro" id="IPR002734">
    <property type="entry name" value="RibDG_C"/>
</dbReference>
<protein>
    <submittedName>
        <fullName evidence="2">Dihydrofolate reductase</fullName>
    </submittedName>
</protein>
<keyword evidence="3" id="KW-1185">Reference proteome</keyword>
<dbReference type="Proteomes" id="UP000237846">
    <property type="component" value="Unassembled WGS sequence"/>
</dbReference>
<dbReference type="EMBL" id="PVZC01000005">
    <property type="protein sequence ID" value="PRX97807.1"/>
    <property type="molecule type" value="Genomic_DNA"/>
</dbReference>
<dbReference type="PANTHER" id="PTHR38011:SF11">
    <property type="entry name" value="2,5-DIAMINO-6-RIBOSYLAMINO-4(3H)-PYRIMIDINONE 5'-PHOSPHATE REDUCTASE"/>
    <property type="match status" value="1"/>
</dbReference>
<reference evidence="2 3" key="1">
    <citation type="submission" date="2018-03" db="EMBL/GenBank/DDBJ databases">
        <title>Genomic Encyclopedia of Archaeal and Bacterial Type Strains, Phase II (KMG-II): from individual species to whole genera.</title>
        <authorList>
            <person name="Goeker M."/>
        </authorList>
    </citation>
    <scope>NUCLEOTIDE SEQUENCE [LARGE SCALE GENOMIC DNA]</scope>
    <source>
        <strain evidence="2 3">DSM 45601</strain>
    </source>
</reference>
<evidence type="ECO:0000313" key="2">
    <source>
        <dbReference type="EMBL" id="PRX97807.1"/>
    </source>
</evidence>
<evidence type="ECO:0000259" key="1">
    <source>
        <dbReference type="Pfam" id="PF01872"/>
    </source>
</evidence>